<feature type="transmembrane region" description="Helical" evidence="1">
    <location>
        <begin position="824"/>
        <end position="842"/>
    </location>
</feature>
<evidence type="ECO:0000256" key="1">
    <source>
        <dbReference type="SAM" id="Phobius"/>
    </source>
</evidence>
<feature type="transmembrane region" description="Helical" evidence="1">
    <location>
        <begin position="332"/>
        <end position="356"/>
    </location>
</feature>
<feature type="transmembrane region" description="Helical" evidence="1">
    <location>
        <begin position="711"/>
        <end position="734"/>
    </location>
</feature>
<feature type="transmembrane region" description="Helical" evidence="1">
    <location>
        <begin position="652"/>
        <end position="669"/>
    </location>
</feature>
<feature type="transmembrane region" description="Helical" evidence="1">
    <location>
        <begin position="878"/>
        <end position="895"/>
    </location>
</feature>
<accession>A0A448T7U3</accession>
<feature type="transmembrane region" description="Helical" evidence="1">
    <location>
        <begin position="849"/>
        <end position="866"/>
    </location>
</feature>
<dbReference type="Proteomes" id="UP000270487">
    <property type="component" value="Chromosome"/>
</dbReference>
<keyword evidence="1" id="KW-0472">Membrane</keyword>
<feature type="transmembrane region" description="Helical" evidence="1">
    <location>
        <begin position="258"/>
        <end position="275"/>
    </location>
</feature>
<feature type="transmembrane region" description="Helical" evidence="1">
    <location>
        <begin position="754"/>
        <end position="770"/>
    </location>
</feature>
<feature type="transmembrane region" description="Helical" evidence="1">
    <location>
        <begin position="204"/>
        <end position="226"/>
    </location>
</feature>
<feature type="transmembrane region" description="Helical" evidence="1">
    <location>
        <begin position="782"/>
        <end position="804"/>
    </location>
</feature>
<gene>
    <name evidence="2" type="ORF">NCTC13193_05133</name>
</gene>
<dbReference type="EMBL" id="LR134492">
    <property type="protein sequence ID" value="VEI75925.1"/>
    <property type="molecule type" value="Genomic_DNA"/>
</dbReference>
<feature type="transmembrane region" description="Helical" evidence="1">
    <location>
        <begin position="308"/>
        <end position="326"/>
    </location>
</feature>
<dbReference type="InterPro" id="IPR014600">
    <property type="entry name" value="UCP035905_mem"/>
</dbReference>
<feature type="transmembrane region" description="Helical" evidence="1">
    <location>
        <begin position="474"/>
        <end position="492"/>
    </location>
</feature>
<feature type="transmembrane region" description="Helical" evidence="1">
    <location>
        <begin position="180"/>
        <end position="197"/>
    </location>
</feature>
<feature type="transmembrane region" description="Helical" evidence="1">
    <location>
        <begin position="281"/>
        <end position="301"/>
    </location>
</feature>
<feature type="transmembrane region" description="Helical" evidence="1">
    <location>
        <begin position="421"/>
        <end position="440"/>
    </location>
</feature>
<dbReference type="PANTHER" id="PTHR38434:SF1">
    <property type="entry name" value="BLL2549 PROTEIN"/>
    <property type="match status" value="1"/>
</dbReference>
<evidence type="ECO:0000313" key="3">
    <source>
        <dbReference type="Proteomes" id="UP000270487"/>
    </source>
</evidence>
<feature type="transmembrane region" description="Helical" evidence="1">
    <location>
        <begin position="528"/>
        <end position="548"/>
    </location>
</feature>
<keyword evidence="1" id="KW-0812">Transmembrane</keyword>
<dbReference type="AlphaFoldDB" id="A0A448T7U3"/>
<protein>
    <submittedName>
        <fullName evidence="2">Predicted membrane protein</fullName>
    </submittedName>
</protein>
<feature type="transmembrane region" description="Helical" evidence="1">
    <location>
        <begin position="6"/>
        <end position="27"/>
    </location>
</feature>
<dbReference type="Pfam" id="PF10101">
    <property type="entry name" value="DUF2339"/>
    <property type="match status" value="1"/>
</dbReference>
<keyword evidence="1" id="KW-1133">Transmembrane helix</keyword>
<feature type="transmembrane region" description="Helical" evidence="1">
    <location>
        <begin position="391"/>
        <end position="412"/>
    </location>
</feature>
<dbReference type="PIRSF" id="PIRSF035905">
    <property type="entry name" value="UCP035905_mp"/>
    <property type="match status" value="1"/>
</dbReference>
<feature type="transmembrane region" description="Helical" evidence="1">
    <location>
        <begin position="232"/>
        <end position="251"/>
    </location>
</feature>
<feature type="transmembrane region" description="Helical" evidence="1">
    <location>
        <begin position="611"/>
        <end position="632"/>
    </location>
</feature>
<dbReference type="PANTHER" id="PTHR38434">
    <property type="entry name" value="BLL2549 PROTEIN"/>
    <property type="match status" value="1"/>
</dbReference>
<feature type="transmembrane region" description="Helical" evidence="1">
    <location>
        <begin position="554"/>
        <end position="576"/>
    </location>
</feature>
<proteinExistence type="predicted"/>
<reference evidence="2 3" key="1">
    <citation type="submission" date="2018-12" db="EMBL/GenBank/DDBJ databases">
        <authorList>
            <consortium name="Pathogen Informatics"/>
        </authorList>
    </citation>
    <scope>NUCLEOTIDE SEQUENCE [LARGE SCALE GENOMIC DNA]</scope>
    <source>
        <strain evidence="2 3">NCTC13193</strain>
    </source>
</reference>
<feature type="transmembrane region" description="Helical" evidence="1">
    <location>
        <begin position="681"/>
        <end position="699"/>
    </location>
</feature>
<evidence type="ECO:0000313" key="2">
    <source>
        <dbReference type="EMBL" id="VEI75925.1"/>
    </source>
</evidence>
<organism evidence="2 3">
    <name type="scientific">Serratia fonticola</name>
    <dbReference type="NCBI Taxonomy" id="47917"/>
    <lineage>
        <taxon>Bacteria</taxon>
        <taxon>Pseudomonadati</taxon>
        <taxon>Pseudomonadota</taxon>
        <taxon>Gammaproteobacteria</taxon>
        <taxon>Enterobacterales</taxon>
        <taxon>Yersiniaceae</taxon>
        <taxon>Serratia</taxon>
    </lineage>
</organism>
<sequence length="916" mass="100025">MDGLLFIAGLALFLCLVVLPISVVISLGRGNRNQREIAQLTLTISQLQKQVDDLRFVENGRARPTPTPEHVVQPVVAKKTHDFAAHAAQPPAVKPVADIVPPSITVPLTPAVAAIPLPQPPATKPAADIPQEPKNDLLSGLVSWFMQGNPLAKLGVLLLFFGLAYLMKYTVERDMLPIEFRLIGAAAASGVLLWLGWRLRAKQTLYALILQGGAVGALYITVFGAFRLYQLLPHTLAFGLMLVICAASVGLAVMQRALSLAMLASIGGYLSPLLLSTGGGSYIALFSYYLLLSLGILTISVWQPWRPLNLLGFVFSFGVAGLWGVNNYLPEYYLGCQLFLIANIVIFGVLCLALTLRAQLPGEKIIDGTLLFGPPLIGFGMQYLITRQWEFGPAFSALGFGLAYLLLAWAVLKRYPSLGRMLAVSSLALGGVFTTLAIPLALSAEWTSMAWALEGLGILWLGRQQKQIRMSLSGSGLLVLALASALVALGAGMTTLSFTLVFAVLALTWLAAAFLWRDMGGDAVFRQVVSRGLLAGGILLWLVCLLGFTGRLPLYYRQGAFLALALLTLSVVLWRWAAQRLAWLELRYSIWLLWPAMLAMLMSQLNGLDPLLASGWLNLVWLLALSVAYWLLKREAGSLPLLRLQQGLHLSLFWLVVFALGYEVLWHTLRLPWGMDEWQLGLQMGFLSLIMLATHGALRKGCWPFDEHRQLYGAIALAPLAALALLLLLVGNVLDGVSMGWHYLPLLNPLEEGAGFALLALVTLGLFVRREYPQYATLLRRILPLFTLAALFWWGNGTILRALAYYADIAWRVDTLWGSRLVQTTFALLWMLIALIVMVWSTRRGQREVWFGGAALLGIVIVKLILVDSARGGGLARAISFIGVAILVLIVGYFSPLPPKAVRGKAPTVASERGNV</sequence>
<name>A0A448T7U3_SERFO</name>
<feature type="transmembrane region" description="Helical" evidence="1">
    <location>
        <begin position="588"/>
        <end position="605"/>
    </location>
</feature>
<feature type="transmembrane region" description="Helical" evidence="1">
    <location>
        <begin position="151"/>
        <end position="168"/>
    </location>
</feature>
<feature type="transmembrane region" description="Helical" evidence="1">
    <location>
        <begin position="498"/>
        <end position="516"/>
    </location>
</feature>
<dbReference type="InterPro" id="IPR019286">
    <property type="entry name" value="DUF2339_TM"/>
</dbReference>